<reference evidence="2 3" key="1">
    <citation type="submission" date="2019-02" db="EMBL/GenBank/DDBJ databases">
        <title>Arundinibacter roseus gen. nov., sp. nov., a new member of the family Cytophagaceae.</title>
        <authorList>
            <person name="Szuroczki S."/>
            <person name="Khayer B."/>
            <person name="Sproer C."/>
            <person name="Toumi M."/>
            <person name="Szabo A."/>
            <person name="Felfoldi T."/>
            <person name="Schumann P."/>
            <person name="Toth E."/>
        </authorList>
    </citation>
    <scope>NUCLEOTIDE SEQUENCE [LARGE SCALE GENOMIC DNA]</scope>
    <source>
        <strain evidence="2 3">DMA-k-7a</strain>
    </source>
</reference>
<evidence type="ECO:0000259" key="1">
    <source>
        <dbReference type="Pfam" id="PF13411"/>
    </source>
</evidence>
<evidence type="ECO:0000313" key="3">
    <source>
        <dbReference type="Proteomes" id="UP000295706"/>
    </source>
</evidence>
<dbReference type="SUPFAM" id="SSF46955">
    <property type="entry name" value="Putative DNA-binding domain"/>
    <property type="match status" value="1"/>
</dbReference>
<evidence type="ECO:0000313" key="2">
    <source>
        <dbReference type="EMBL" id="TDB65271.1"/>
    </source>
</evidence>
<keyword evidence="3" id="KW-1185">Reference proteome</keyword>
<dbReference type="EMBL" id="SMJU01000006">
    <property type="protein sequence ID" value="TDB65271.1"/>
    <property type="molecule type" value="Genomic_DNA"/>
</dbReference>
<accession>A0A4R4KF95</accession>
<dbReference type="Proteomes" id="UP000295706">
    <property type="component" value="Unassembled WGS sequence"/>
</dbReference>
<proteinExistence type="predicted"/>
<organism evidence="2 3">
    <name type="scientific">Arundinibacter roseus</name>
    <dbReference type="NCBI Taxonomy" id="2070510"/>
    <lineage>
        <taxon>Bacteria</taxon>
        <taxon>Pseudomonadati</taxon>
        <taxon>Bacteroidota</taxon>
        <taxon>Cytophagia</taxon>
        <taxon>Cytophagales</taxon>
        <taxon>Spirosomataceae</taxon>
        <taxon>Arundinibacter</taxon>
    </lineage>
</organism>
<dbReference type="Pfam" id="PF13411">
    <property type="entry name" value="MerR_1"/>
    <property type="match status" value="1"/>
</dbReference>
<protein>
    <submittedName>
        <fullName evidence="2">MerR family transcriptional regulator</fullName>
    </submittedName>
</protein>
<sequence length="105" mass="11989">MLTQQTTTVLVQIEPSALEELMRQAVRSELATYIPPTPSKPMPDFLTRKEVATLYRVSLTTLNEWDKQGFLPDRINANGRVLYSRADVISTLESIKGMKYKKRVC</sequence>
<feature type="domain" description="HTH merR-type" evidence="1">
    <location>
        <begin position="49"/>
        <end position="99"/>
    </location>
</feature>
<name>A0A4R4KF95_9BACT</name>
<dbReference type="InterPro" id="IPR000551">
    <property type="entry name" value="MerR-type_HTH_dom"/>
</dbReference>
<dbReference type="OrthoDB" id="1097811at2"/>
<dbReference type="GO" id="GO:0003677">
    <property type="term" value="F:DNA binding"/>
    <property type="evidence" value="ECO:0007669"/>
    <property type="project" value="InterPro"/>
</dbReference>
<dbReference type="AlphaFoldDB" id="A0A4R4KF95"/>
<dbReference type="InterPro" id="IPR009061">
    <property type="entry name" value="DNA-bd_dom_put_sf"/>
</dbReference>
<dbReference type="GO" id="GO:0006355">
    <property type="term" value="P:regulation of DNA-templated transcription"/>
    <property type="evidence" value="ECO:0007669"/>
    <property type="project" value="InterPro"/>
</dbReference>
<gene>
    <name evidence="2" type="ORF">EZE20_11240</name>
</gene>
<comment type="caution">
    <text evidence="2">The sequence shown here is derived from an EMBL/GenBank/DDBJ whole genome shotgun (WGS) entry which is preliminary data.</text>
</comment>
<dbReference type="Gene3D" id="1.10.1660.10">
    <property type="match status" value="1"/>
</dbReference>